<comment type="subcellular location">
    <subcellularLocation>
        <location evidence="1">Membrane</location>
        <topology evidence="1">Multi-pass membrane protein</topology>
    </subcellularLocation>
</comment>
<proteinExistence type="predicted"/>
<dbReference type="Proteomes" id="UP001500908">
    <property type="component" value="Unassembled WGS sequence"/>
</dbReference>
<keyword evidence="4 5" id="KW-0472">Membrane</keyword>
<dbReference type="InterPro" id="IPR009908">
    <property type="entry name" value="Methylamine_util_MauE"/>
</dbReference>
<feature type="transmembrane region" description="Helical" evidence="5">
    <location>
        <begin position="50"/>
        <end position="70"/>
    </location>
</feature>
<evidence type="ECO:0000256" key="2">
    <source>
        <dbReference type="ARBA" id="ARBA00022692"/>
    </source>
</evidence>
<feature type="domain" description="Methylamine utilisation protein MauE" evidence="6">
    <location>
        <begin position="12"/>
        <end position="129"/>
    </location>
</feature>
<evidence type="ECO:0000256" key="3">
    <source>
        <dbReference type="ARBA" id="ARBA00022989"/>
    </source>
</evidence>
<gene>
    <name evidence="7" type="ORF">GCM10022402_10130</name>
</gene>
<keyword evidence="3 5" id="KW-1133">Transmembrane helix</keyword>
<dbReference type="RefSeq" id="WP_344967770.1">
    <property type="nucleotide sequence ID" value="NZ_BAABDD010000003.1"/>
</dbReference>
<dbReference type="Pfam" id="PF07291">
    <property type="entry name" value="MauE"/>
    <property type="match status" value="1"/>
</dbReference>
<accession>A0ABP7F4W2</accession>
<evidence type="ECO:0000256" key="1">
    <source>
        <dbReference type="ARBA" id="ARBA00004141"/>
    </source>
</evidence>
<evidence type="ECO:0000256" key="5">
    <source>
        <dbReference type="SAM" id="Phobius"/>
    </source>
</evidence>
<dbReference type="EMBL" id="BAABDD010000003">
    <property type="protein sequence ID" value="GAA3731388.1"/>
    <property type="molecule type" value="Genomic_DNA"/>
</dbReference>
<protein>
    <recommendedName>
        <fullName evidence="6">Methylamine utilisation protein MauE domain-containing protein</fullName>
    </recommendedName>
</protein>
<comment type="caution">
    <text evidence="7">The sequence shown here is derived from an EMBL/GenBank/DDBJ whole genome shotgun (WGS) entry which is preliminary data.</text>
</comment>
<reference evidence="8" key="1">
    <citation type="journal article" date="2019" name="Int. J. Syst. Evol. Microbiol.">
        <title>The Global Catalogue of Microorganisms (GCM) 10K type strain sequencing project: providing services to taxonomists for standard genome sequencing and annotation.</title>
        <authorList>
            <consortium name="The Broad Institute Genomics Platform"/>
            <consortium name="The Broad Institute Genome Sequencing Center for Infectious Disease"/>
            <person name="Wu L."/>
            <person name="Ma J."/>
        </authorList>
    </citation>
    <scope>NUCLEOTIDE SEQUENCE [LARGE SCALE GENOMIC DNA]</scope>
    <source>
        <strain evidence="8">JCM 17137</strain>
    </source>
</reference>
<organism evidence="7 8">
    <name type="scientific">Salinactinospora qingdaonensis</name>
    <dbReference type="NCBI Taxonomy" id="702744"/>
    <lineage>
        <taxon>Bacteria</taxon>
        <taxon>Bacillati</taxon>
        <taxon>Actinomycetota</taxon>
        <taxon>Actinomycetes</taxon>
        <taxon>Streptosporangiales</taxon>
        <taxon>Nocardiopsidaceae</taxon>
        <taxon>Salinactinospora</taxon>
    </lineage>
</organism>
<keyword evidence="8" id="KW-1185">Reference proteome</keyword>
<feature type="transmembrane region" description="Helical" evidence="5">
    <location>
        <begin position="120"/>
        <end position="140"/>
    </location>
</feature>
<sequence>MIEILREVQLPVISAALLLAALTKFADRSTQGQGPQAVLLPSWLHRPSALAIAATEAIAGVLLLLCFGALGDIVRAATVALFAVATAALIQTREHEPEKGCGCFGGLSTTPVGWRTISRAALFAVAAAVTVGVTPSGLGVLTQLTLPHLAVMLGEVALIAVLSPEFKELIQRLYYRDPCDIRDVPLNRSLARLYTSDAWREHVELLDSSEPVDVWRQKCLRFLRFRGTRAGRPADVIFAVPLSRRRSVVRSVVLDTTDSDQLV</sequence>
<evidence type="ECO:0000313" key="7">
    <source>
        <dbReference type="EMBL" id="GAA3731388.1"/>
    </source>
</evidence>
<evidence type="ECO:0000259" key="6">
    <source>
        <dbReference type="Pfam" id="PF07291"/>
    </source>
</evidence>
<keyword evidence="2 5" id="KW-0812">Transmembrane</keyword>
<name>A0ABP7F4W2_9ACTN</name>
<evidence type="ECO:0000313" key="8">
    <source>
        <dbReference type="Proteomes" id="UP001500908"/>
    </source>
</evidence>
<evidence type="ECO:0000256" key="4">
    <source>
        <dbReference type="ARBA" id="ARBA00023136"/>
    </source>
</evidence>